<sequence>MARPRKKNNRELPLNLYYNKDTKAYRYKDTIKNKWHHFGFDRQKAIKSAQFLNAKLMVNTDLIAAVMADHTLTVSSFIEEYKEKVMPGRHLKKSTEENYLIRLKQIDNAFGRLPLNMVSLKQISDFLSAIDSNRASNQARARIIDLFNQAAARGLVENNVAEKTLKRNERKVRKRHTKEGIKAIREHAPMWLKNAIDLALLISQRRCDLLNLRFDGIKDGYMYVIQQKTSDQTDASWLKMEITPAFQKVIDQCRDEVESPFLIHRQPDRKRDCENKEHPTQITGHYLSTEFKKARDAAQCYPNYTAKEMPGLHEIRGTSLKMYQLAGKDAQKIAGHASPDMTLNYLKGHEFAEWVEVSPDLDISEFTDD</sequence>
<comment type="caution">
    <text evidence="7">The sequence shown here is derived from an EMBL/GenBank/DDBJ whole genome shotgun (WGS) entry which is preliminary data.</text>
</comment>
<dbReference type="InterPro" id="IPR013762">
    <property type="entry name" value="Integrase-like_cat_sf"/>
</dbReference>
<evidence type="ECO:0000256" key="5">
    <source>
        <dbReference type="PROSITE-ProRule" id="PRU01248"/>
    </source>
</evidence>
<dbReference type="Pfam" id="PF00589">
    <property type="entry name" value="Phage_integrase"/>
    <property type="match status" value="1"/>
</dbReference>
<evidence type="ECO:0000313" key="8">
    <source>
        <dbReference type="Proteomes" id="UP000429555"/>
    </source>
</evidence>
<keyword evidence="2" id="KW-0229">DNA integration</keyword>
<dbReference type="Gene3D" id="1.10.150.130">
    <property type="match status" value="1"/>
</dbReference>
<dbReference type="RefSeq" id="WP_160347865.1">
    <property type="nucleotide sequence ID" value="NZ_WKJZ01000005.1"/>
</dbReference>
<dbReference type="InterPro" id="IPR010998">
    <property type="entry name" value="Integrase_recombinase_N"/>
</dbReference>
<dbReference type="PROSITE" id="PS51900">
    <property type="entry name" value="CB"/>
    <property type="match status" value="1"/>
</dbReference>
<dbReference type="GO" id="GO:0006310">
    <property type="term" value="P:DNA recombination"/>
    <property type="evidence" value="ECO:0007669"/>
    <property type="project" value="UniProtKB-KW"/>
</dbReference>
<dbReference type="Gene3D" id="3.30.160.60">
    <property type="entry name" value="Classic Zinc Finger"/>
    <property type="match status" value="1"/>
</dbReference>
<dbReference type="InterPro" id="IPR011010">
    <property type="entry name" value="DNA_brk_join_enz"/>
</dbReference>
<dbReference type="Pfam" id="PF09003">
    <property type="entry name" value="Arm-DNA-bind_1"/>
    <property type="match status" value="1"/>
</dbReference>
<dbReference type="EMBL" id="WKJZ01000005">
    <property type="protein sequence ID" value="MVW77208.1"/>
    <property type="molecule type" value="Genomic_DNA"/>
</dbReference>
<evidence type="ECO:0000259" key="6">
    <source>
        <dbReference type="PROSITE" id="PS51900"/>
    </source>
</evidence>
<proteinExistence type="inferred from homology"/>
<protein>
    <submittedName>
        <fullName evidence="7">Tyrosine-type recombinase/integrase</fullName>
    </submittedName>
</protein>
<keyword evidence="3 5" id="KW-0238">DNA-binding</keyword>
<dbReference type="Proteomes" id="UP000429555">
    <property type="component" value="Unassembled WGS sequence"/>
</dbReference>
<dbReference type="Gene3D" id="1.10.443.10">
    <property type="entry name" value="Intergrase catalytic core"/>
    <property type="match status" value="1"/>
</dbReference>
<keyword evidence="4" id="KW-0233">DNA recombination</keyword>
<evidence type="ECO:0000313" key="7">
    <source>
        <dbReference type="EMBL" id="MVW77208.1"/>
    </source>
</evidence>
<dbReference type="InterPro" id="IPR015094">
    <property type="entry name" value="Integrase_lambda-typ_DNA-bd_N"/>
</dbReference>
<dbReference type="InterPro" id="IPR044068">
    <property type="entry name" value="CB"/>
</dbReference>
<feature type="domain" description="Core-binding (CB)" evidence="6">
    <location>
        <begin position="72"/>
        <end position="151"/>
    </location>
</feature>
<evidence type="ECO:0000256" key="2">
    <source>
        <dbReference type="ARBA" id="ARBA00022908"/>
    </source>
</evidence>
<dbReference type="SUPFAM" id="SSF56349">
    <property type="entry name" value="DNA breaking-rejoining enzymes"/>
    <property type="match status" value="1"/>
</dbReference>
<dbReference type="InterPro" id="IPR002104">
    <property type="entry name" value="Integrase_catalytic"/>
</dbReference>
<keyword evidence="8" id="KW-1185">Reference proteome</keyword>
<gene>
    <name evidence="7" type="ORF">GJV18_17960</name>
</gene>
<accession>A0A6I4KZK5</accession>
<dbReference type="AlphaFoldDB" id="A0A6I4KZK5"/>
<name>A0A6I4KZK5_9PSED</name>
<dbReference type="GO" id="GO:0008907">
    <property type="term" value="F:integrase activity"/>
    <property type="evidence" value="ECO:0007669"/>
    <property type="project" value="InterPro"/>
</dbReference>
<evidence type="ECO:0000256" key="1">
    <source>
        <dbReference type="ARBA" id="ARBA00008857"/>
    </source>
</evidence>
<evidence type="ECO:0000256" key="4">
    <source>
        <dbReference type="ARBA" id="ARBA00023172"/>
    </source>
</evidence>
<organism evidence="7 8">
    <name type="scientific">Pseudomonas xionganensis</name>
    <dbReference type="NCBI Taxonomy" id="2654845"/>
    <lineage>
        <taxon>Bacteria</taxon>
        <taxon>Pseudomonadati</taxon>
        <taxon>Pseudomonadota</taxon>
        <taxon>Gammaproteobacteria</taxon>
        <taxon>Pseudomonadales</taxon>
        <taxon>Pseudomonadaceae</taxon>
        <taxon>Pseudomonas</taxon>
    </lineage>
</organism>
<reference evidence="7 8" key="1">
    <citation type="submission" date="2019-11" db="EMBL/GenBank/DDBJ databases">
        <title>Pseudomonas flavidum sp. nov., isolated from Baiyang Lake.</title>
        <authorList>
            <person name="Zhao Y."/>
        </authorList>
    </citation>
    <scope>NUCLEOTIDE SEQUENCE [LARGE SCALE GENOMIC DNA]</scope>
    <source>
        <strain evidence="8">R-22-3 w-18</strain>
    </source>
</reference>
<evidence type="ECO:0000256" key="3">
    <source>
        <dbReference type="ARBA" id="ARBA00023125"/>
    </source>
</evidence>
<dbReference type="GO" id="GO:0003677">
    <property type="term" value="F:DNA binding"/>
    <property type="evidence" value="ECO:0007669"/>
    <property type="project" value="UniProtKB-UniRule"/>
</dbReference>
<comment type="similarity">
    <text evidence="1">Belongs to the 'phage' integrase family.</text>
</comment>